<evidence type="ECO:0000313" key="3">
    <source>
        <dbReference type="EMBL" id="BDX02647.1"/>
    </source>
</evidence>
<dbReference type="Proteomes" id="UP001307608">
    <property type="component" value="Chromosome"/>
</dbReference>
<evidence type="ECO:0000256" key="2">
    <source>
        <dbReference type="SAM" id="SignalP"/>
    </source>
</evidence>
<feature type="signal peptide" evidence="2">
    <location>
        <begin position="1"/>
        <end position="21"/>
    </location>
</feature>
<feature type="compositionally biased region" description="Basic and acidic residues" evidence="1">
    <location>
        <begin position="193"/>
        <end position="203"/>
    </location>
</feature>
<evidence type="ECO:0000256" key="1">
    <source>
        <dbReference type="SAM" id="MobiDB-lite"/>
    </source>
</evidence>
<feature type="region of interest" description="Disordered" evidence="1">
    <location>
        <begin position="187"/>
        <end position="267"/>
    </location>
</feature>
<accession>A0ABM8FC40</accession>
<dbReference type="RefSeq" id="WP_338266568.1">
    <property type="nucleotide sequence ID" value="NZ_AP027271.1"/>
</dbReference>
<keyword evidence="4" id="KW-1185">Reference proteome</keyword>
<feature type="compositionally biased region" description="Basic and acidic residues" evidence="1">
    <location>
        <begin position="228"/>
        <end position="267"/>
    </location>
</feature>
<feature type="chain" id="PRO_5045390480" evidence="2">
    <location>
        <begin position="22"/>
        <end position="369"/>
    </location>
</feature>
<keyword evidence="2" id="KW-0732">Signal</keyword>
<proteinExistence type="predicted"/>
<organism evidence="3 4">
    <name type="scientific">Marinomonas pontica</name>
    <dbReference type="NCBI Taxonomy" id="264739"/>
    <lineage>
        <taxon>Bacteria</taxon>
        <taxon>Pseudomonadati</taxon>
        <taxon>Pseudomonadota</taxon>
        <taxon>Gammaproteobacteria</taxon>
        <taxon>Oceanospirillales</taxon>
        <taxon>Oceanospirillaceae</taxon>
        <taxon>Marinomonas</taxon>
    </lineage>
</organism>
<name>A0ABM8FC40_9GAMM</name>
<dbReference type="EMBL" id="AP027271">
    <property type="protein sequence ID" value="BDX02647.1"/>
    <property type="molecule type" value="Genomic_DNA"/>
</dbReference>
<reference evidence="3 4" key="1">
    <citation type="submission" date="2023-01" db="EMBL/GenBank/DDBJ databases">
        <title>Complete genome sequence of Marinomonas pontica strain 200518_36.</title>
        <authorList>
            <person name="Ueki S."/>
            <person name="Gajardo G."/>
            <person name="Maruyama F."/>
        </authorList>
    </citation>
    <scope>NUCLEOTIDE SEQUENCE [LARGE SCALE GENOMIC DNA]</scope>
    <source>
        <strain evidence="3 4">200518_36</strain>
    </source>
</reference>
<protein>
    <submittedName>
        <fullName evidence="3">Uncharacterized protein</fullName>
    </submittedName>
</protein>
<sequence>MNRFMVISFLVGLGFASHVHAESSKDDAMSLLDQLDQLDQLDEIEFNEAVDKAYDCAENERFNCADREIKRARALVFDKASSVTLAELVTYRKKQEDFYNEQKRLAAQIKLEEQCASSCPRSEEYGMCVVGDMIHYYCTDVPAPRRNDSSSSSSNSTLAAFSAALNQVNSQLQADLARQQADFQRQMQQYEAQRQERELRKQEQQAQQRRLQQQQQNALAIQQQQQEQARRQAEQRRKAEEERRLANEARKREQEARRLARQRENEQEEANKLAYLGSLKAGTRLAARNCFGESHVYGVLPSIQPRLVSCVNVSFTVQCPASSVVQYRGVLNNMISNTGGCYGDTVQVPNSISCPVDQFVVRATSVEGC</sequence>
<evidence type="ECO:0000313" key="4">
    <source>
        <dbReference type="Proteomes" id="UP001307608"/>
    </source>
</evidence>
<gene>
    <name evidence="3" type="ORF">MACH16_13950</name>
</gene>
<feature type="compositionally biased region" description="Low complexity" evidence="1">
    <location>
        <begin position="204"/>
        <end position="227"/>
    </location>
</feature>